<reference evidence="4 5" key="1">
    <citation type="submission" date="2019-08" db="EMBL/GenBank/DDBJ databases">
        <title>Complete genome sequence of Candidatus Uab amorphum.</title>
        <authorList>
            <person name="Shiratori T."/>
            <person name="Suzuki S."/>
            <person name="Kakizawa Y."/>
            <person name="Ishida K."/>
        </authorList>
    </citation>
    <scope>NUCLEOTIDE SEQUENCE [LARGE SCALE GENOMIC DNA]</scope>
    <source>
        <strain evidence="4 5">SRT547</strain>
    </source>
</reference>
<feature type="compositionally biased region" description="Basic and acidic residues" evidence="1">
    <location>
        <begin position="202"/>
        <end position="216"/>
    </location>
</feature>
<dbReference type="PANTHER" id="PTHR23150:SF19">
    <property type="entry name" value="FORMYLGLYCINE-GENERATING ENZYME"/>
    <property type="match status" value="1"/>
</dbReference>
<dbReference type="Pfam" id="PF03781">
    <property type="entry name" value="FGE-sulfatase"/>
    <property type="match status" value="1"/>
</dbReference>
<dbReference type="Pfam" id="PF04069">
    <property type="entry name" value="OpuAC"/>
    <property type="match status" value="1"/>
</dbReference>
<dbReference type="GO" id="GO:0120147">
    <property type="term" value="F:formylglycine-generating oxidase activity"/>
    <property type="evidence" value="ECO:0007669"/>
    <property type="project" value="TreeGrafter"/>
</dbReference>
<dbReference type="GO" id="GO:0043190">
    <property type="term" value="C:ATP-binding cassette (ABC) transporter complex"/>
    <property type="evidence" value="ECO:0007669"/>
    <property type="project" value="InterPro"/>
</dbReference>
<feature type="compositionally biased region" description="Acidic residues" evidence="1">
    <location>
        <begin position="191"/>
        <end position="201"/>
    </location>
</feature>
<feature type="domain" description="Sulfatase-modifying factor enzyme-like" evidence="2">
    <location>
        <begin position="930"/>
        <end position="1153"/>
    </location>
</feature>
<keyword evidence="5" id="KW-1185">Reference proteome</keyword>
<dbReference type="InterPro" id="IPR042095">
    <property type="entry name" value="SUMF_sf"/>
</dbReference>
<dbReference type="PANTHER" id="PTHR23150">
    <property type="entry name" value="SULFATASE MODIFYING FACTOR 1, 2"/>
    <property type="match status" value="1"/>
</dbReference>
<proteinExistence type="predicted"/>
<dbReference type="Gene3D" id="3.40.190.100">
    <property type="entry name" value="Glycine betaine-binding periplasmic protein, domain 2"/>
    <property type="match status" value="1"/>
</dbReference>
<evidence type="ECO:0008006" key="6">
    <source>
        <dbReference type="Google" id="ProtNLM"/>
    </source>
</evidence>
<evidence type="ECO:0000256" key="1">
    <source>
        <dbReference type="SAM" id="MobiDB-lite"/>
    </source>
</evidence>
<protein>
    <recommendedName>
        <fullName evidence="6">Sulfatase-modifying factor enzyme domain-containing protein</fullName>
    </recommendedName>
</protein>
<dbReference type="Gene3D" id="3.10.105.10">
    <property type="entry name" value="Dipeptide-binding Protein, Domain 3"/>
    <property type="match status" value="2"/>
</dbReference>
<dbReference type="InterPro" id="IPR005532">
    <property type="entry name" value="SUMF_dom"/>
</dbReference>
<evidence type="ECO:0000259" key="3">
    <source>
        <dbReference type="Pfam" id="PF04069"/>
    </source>
</evidence>
<accession>A0A5S9IUZ3</accession>
<feature type="region of interest" description="Disordered" evidence="1">
    <location>
        <begin position="60"/>
        <end position="347"/>
    </location>
</feature>
<feature type="compositionally biased region" description="Basic and acidic residues" evidence="1">
    <location>
        <begin position="312"/>
        <end position="322"/>
    </location>
</feature>
<gene>
    <name evidence="4" type="ORF">UABAM_06416</name>
</gene>
<dbReference type="Gene3D" id="3.90.1580.10">
    <property type="entry name" value="paralog of FGE (formylglycine-generating enzyme)"/>
    <property type="match status" value="1"/>
</dbReference>
<dbReference type="KEGG" id="uam:UABAM_06416"/>
<dbReference type="SUPFAM" id="SSF53850">
    <property type="entry name" value="Periplasmic binding protein-like II"/>
    <property type="match status" value="1"/>
</dbReference>
<dbReference type="InterPro" id="IPR016187">
    <property type="entry name" value="CTDL_fold"/>
</dbReference>
<dbReference type="InterPro" id="IPR007210">
    <property type="entry name" value="ABC_Gly_betaine_transp_sub-bd"/>
</dbReference>
<feature type="compositionally biased region" description="Acidic residues" evidence="1">
    <location>
        <begin position="217"/>
        <end position="231"/>
    </location>
</feature>
<evidence type="ECO:0000313" key="4">
    <source>
        <dbReference type="EMBL" id="BBM88000.1"/>
    </source>
</evidence>
<feature type="compositionally biased region" description="Basic and acidic residues" evidence="1">
    <location>
        <begin position="91"/>
        <end position="105"/>
    </location>
</feature>
<feature type="domain" description="ABC-type glycine betaine transport system substrate-binding" evidence="3">
    <location>
        <begin position="1160"/>
        <end position="1423"/>
    </location>
</feature>
<dbReference type="InterPro" id="IPR051043">
    <property type="entry name" value="Sulfatase_Mod_Factor_Kinase"/>
</dbReference>
<feature type="compositionally biased region" description="Basic and acidic residues" evidence="1">
    <location>
        <begin position="113"/>
        <end position="158"/>
    </location>
</feature>
<dbReference type="RefSeq" id="WP_173013688.1">
    <property type="nucleotide sequence ID" value="NZ_AP019860.1"/>
</dbReference>
<name>A0A5S9IUZ3_UABAM</name>
<organism evidence="4 5">
    <name type="scientific">Uabimicrobium amorphum</name>
    <dbReference type="NCBI Taxonomy" id="2596890"/>
    <lineage>
        <taxon>Bacteria</taxon>
        <taxon>Pseudomonadati</taxon>
        <taxon>Planctomycetota</taxon>
        <taxon>Candidatus Uabimicrobiia</taxon>
        <taxon>Candidatus Uabimicrobiales</taxon>
        <taxon>Candidatus Uabimicrobiaceae</taxon>
        <taxon>Candidatus Uabimicrobium</taxon>
    </lineage>
</organism>
<feature type="compositionally biased region" description="Acidic residues" evidence="1">
    <location>
        <begin position="238"/>
        <end position="284"/>
    </location>
</feature>
<dbReference type="GO" id="GO:0022857">
    <property type="term" value="F:transmembrane transporter activity"/>
    <property type="evidence" value="ECO:0007669"/>
    <property type="project" value="InterPro"/>
</dbReference>
<feature type="compositionally biased region" description="Acidic residues" evidence="1">
    <location>
        <begin position="297"/>
        <end position="311"/>
    </location>
</feature>
<evidence type="ECO:0000259" key="2">
    <source>
        <dbReference type="Pfam" id="PF03781"/>
    </source>
</evidence>
<sequence>MKRIHIILFITAICLCIGFAKFFNQSILTYTAMMEKDANVQKNEGVIGLNGQDEISVVKSANKKRDSRKLRNEEPRAQSYESAVTVYESEATSHELRATSHELRATSHKPRVTSHEPRVTSHEPRATNDEPRVKSHEPRVKSHEPRVKSQEPRALEKKATRKNKVAGEIVNRQSNDFEDGMRRFNLKGADDENADEDDEEEIPSRDTDDEEMSSRDTDDEEMSSGDEDDDSQIAQDENNNESADEENSDEEIDEDQVASNEDDAFDGDFDERGEETKEDEDFDTESLPQDENKSEFAEDDDDESYDEQFESDFEKEFARQDADEVYSEEDEDYDDGENIEGDESTDVEKVVSAAESSVIEEIKNAYAKNDLREVHRLHKANPNLTSIEVYRKLYAEIKFYRKSLRGRKVQEQIKNWSQFLEYYPQSVHAKFAKSKLLFAIGRNIYRIPSQKRQQSLQMKDLPQNAKDLVDLAIVVWKSNSAKSYSMLKSVHKDVFLGQVHQGVQGLQYYLYLRDIRRNLQSGQYKMAMELKFEVSGEVELEAYFLLQALENEILTQKELEEYESALKLVKDGDYRKAFTVLSRVKNQGNSFYRDKAAAKLTEVVETIIGDGIKKGEKYSAKQKFSAATATYKSLSPYALTLKQQQLLEDKISQTSEMEFRSYYVAAQKFFKEKQYRKCLSEIIKAEKFYNGTPDIYLQELKNLIVERVFKAHDQEIRKLIDREQLVEAENYINKIYSQHDPGQKHRDNIARYAEFIAIYPKIIKAYENKEYAKSSEFCQRALRYYSENARVNKIYKFTIEESNTITRRINNAREAIHKGYIVRALKEIDYCERIARTEMNSVEELKKTWFLQLATKYNAKFIKDVMYFVKEKDRWILDMTVDRWKNLSLAKKIEVSQAYQEAYAVQENVPVENTFAIPKKNGNDEDVNFEMVFVPPARFLMGSPSDEKDRFTDELRHIVVLDTAYWMGKYEVSVAQWEAVTGRKIHQLKLGDDKAENTPVSHVSWDDIRRHFLSRAHESFRLPTEAEWEYTCRAGTQSRFYWGDDPKLEDIKDYAWYNENTEKVGEPYVHEIATKDANPWGLFDMSGNMYEWCNDWSGPYPKGEAVNPQGAKNGKMRVYRGGLWFHDAKYCRSAARVSYYPDYRGYYIGFRLFRRHADHKIVIAHMDWVASSVVERIMQRMIEKEFNIPVKFLPVSQTEVWGKLEAGVVDIHPDVWLPNHQEMFNKYVEKKKTMYARLSYRNAFQGFYIPEYVADKYEIYHIRDLQGREDLFDLNHDGIGDVWVGEPEWLTSKINEVKVRSYQLNLDALTLYEREIIDIVRERVLSRKPIVFYSWEPNPVVEWSTLRRLEEPKYDVTKWNFHQENIENSKITCGYPEASVYVLASSQLKERHPQVFKFLMNWYFPIEELKDLMLKVESISKTASSLEITDIITKWMDENPRIKRDWLRGVR</sequence>
<dbReference type="SUPFAM" id="SSF56436">
    <property type="entry name" value="C-type lectin-like"/>
    <property type="match status" value="1"/>
</dbReference>
<feature type="compositionally biased region" description="Acidic residues" evidence="1">
    <location>
        <begin position="323"/>
        <end position="345"/>
    </location>
</feature>
<dbReference type="Gene3D" id="1.20.5.340">
    <property type="match status" value="1"/>
</dbReference>
<evidence type="ECO:0000313" key="5">
    <source>
        <dbReference type="Proteomes" id="UP000326354"/>
    </source>
</evidence>
<dbReference type="EMBL" id="AP019860">
    <property type="protein sequence ID" value="BBM88000.1"/>
    <property type="molecule type" value="Genomic_DNA"/>
</dbReference>
<dbReference type="Proteomes" id="UP000326354">
    <property type="component" value="Chromosome"/>
</dbReference>